<keyword evidence="1" id="KW-0812">Transmembrane</keyword>
<feature type="transmembrane region" description="Helical" evidence="1">
    <location>
        <begin position="6"/>
        <end position="25"/>
    </location>
</feature>
<evidence type="ECO:0008006" key="4">
    <source>
        <dbReference type="Google" id="ProtNLM"/>
    </source>
</evidence>
<protein>
    <recommendedName>
        <fullName evidence="4">PepSY domain-containing protein</fullName>
    </recommendedName>
</protein>
<accession>A0ABW4JH20</accession>
<gene>
    <name evidence="2" type="ORF">ACFSB2_06935</name>
</gene>
<comment type="caution">
    <text evidence="2">The sequence shown here is derived from an EMBL/GenBank/DDBJ whole genome shotgun (WGS) entry which is preliminary data.</text>
</comment>
<dbReference type="RefSeq" id="WP_377942308.1">
    <property type="nucleotide sequence ID" value="NZ_JBHUCX010000020.1"/>
</dbReference>
<evidence type="ECO:0000313" key="2">
    <source>
        <dbReference type="EMBL" id="MFD1674440.1"/>
    </source>
</evidence>
<keyword evidence="3" id="KW-1185">Reference proteome</keyword>
<evidence type="ECO:0000313" key="3">
    <source>
        <dbReference type="Proteomes" id="UP001597079"/>
    </source>
</evidence>
<reference evidence="3" key="1">
    <citation type="journal article" date="2019" name="Int. J. Syst. Evol. Microbiol.">
        <title>The Global Catalogue of Microorganisms (GCM) 10K type strain sequencing project: providing services to taxonomists for standard genome sequencing and annotation.</title>
        <authorList>
            <consortium name="The Broad Institute Genomics Platform"/>
            <consortium name="The Broad Institute Genome Sequencing Center for Infectious Disease"/>
            <person name="Wu L."/>
            <person name="Ma J."/>
        </authorList>
    </citation>
    <scope>NUCLEOTIDE SEQUENCE [LARGE SCALE GENOMIC DNA]</scope>
    <source>
        <strain evidence="3">CGMCC 1.12286</strain>
    </source>
</reference>
<name>A0ABW4JH20_9BACL</name>
<keyword evidence="1" id="KW-1133">Transmembrane helix</keyword>
<organism evidence="2 3">
    <name type="scientific">Alicyclobacillus fodiniaquatilis</name>
    <dbReference type="NCBI Taxonomy" id="1661150"/>
    <lineage>
        <taxon>Bacteria</taxon>
        <taxon>Bacillati</taxon>
        <taxon>Bacillota</taxon>
        <taxon>Bacilli</taxon>
        <taxon>Bacillales</taxon>
        <taxon>Alicyclobacillaceae</taxon>
        <taxon>Alicyclobacillus</taxon>
    </lineage>
</organism>
<keyword evidence="1" id="KW-0472">Membrane</keyword>
<sequence>MWKVWLITIPLILAMICAAVCVALWKNMSSYWAAETSAAQYVLDHTPISKLESYQVFTASGVEDVFKGTDTFNHAWYAFYIPTEGTCYSIEANKLVTQKQIADQMSKLHIHTQQCTIGYVTDQSAKFLHPTDDVVFEIHGTMKGKSTFVYLDAVTGRVLGKPTTID</sequence>
<evidence type="ECO:0000256" key="1">
    <source>
        <dbReference type="SAM" id="Phobius"/>
    </source>
</evidence>
<dbReference type="Proteomes" id="UP001597079">
    <property type="component" value="Unassembled WGS sequence"/>
</dbReference>
<dbReference type="EMBL" id="JBHUCX010000020">
    <property type="protein sequence ID" value="MFD1674440.1"/>
    <property type="molecule type" value="Genomic_DNA"/>
</dbReference>
<proteinExistence type="predicted"/>